<dbReference type="PANTHER" id="PTHR38436">
    <property type="entry name" value="POLYKETIDE CYCLASE SNOAL-LIKE DOMAIN"/>
    <property type="match status" value="1"/>
</dbReference>
<name>A0A6S6SMG0_9BACT</name>
<dbReference type="SUPFAM" id="SSF54427">
    <property type="entry name" value="NTF2-like"/>
    <property type="match status" value="1"/>
</dbReference>
<evidence type="ECO:0008006" key="2">
    <source>
        <dbReference type="Google" id="ProtNLM"/>
    </source>
</evidence>
<dbReference type="Gene3D" id="3.10.450.50">
    <property type="match status" value="1"/>
</dbReference>
<gene>
    <name evidence="1" type="ORF">HELGO_WM37030</name>
</gene>
<dbReference type="PANTHER" id="PTHR38436:SF1">
    <property type="entry name" value="ESTER CYCLASE"/>
    <property type="match status" value="1"/>
</dbReference>
<dbReference type="EMBL" id="CACVAP010000044">
    <property type="protein sequence ID" value="CAA6804522.1"/>
    <property type="molecule type" value="Genomic_DNA"/>
</dbReference>
<reference evidence="1" key="1">
    <citation type="submission" date="2020-01" db="EMBL/GenBank/DDBJ databases">
        <authorList>
            <person name="Meier V. D."/>
            <person name="Meier V D."/>
        </authorList>
    </citation>
    <scope>NUCLEOTIDE SEQUENCE</scope>
    <source>
        <strain evidence="1">HLG_WM_MAG_06</strain>
    </source>
</reference>
<dbReference type="GO" id="GO:0030638">
    <property type="term" value="P:polyketide metabolic process"/>
    <property type="evidence" value="ECO:0007669"/>
    <property type="project" value="InterPro"/>
</dbReference>
<accession>A0A6S6SMG0</accession>
<dbReference type="Pfam" id="PF07366">
    <property type="entry name" value="SnoaL"/>
    <property type="match status" value="1"/>
</dbReference>
<organism evidence="1">
    <name type="scientific">uncultured Sulfurovum sp</name>
    <dbReference type="NCBI Taxonomy" id="269237"/>
    <lineage>
        <taxon>Bacteria</taxon>
        <taxon>Pseudomonadati</taxon>
        <taxon>Campylobacterota</taxon>
        <taxon>Epsilonproteobacteria</taxon>
        <taxon>Campylobacterales</taxon>
        <taxon>Sulfurovaceae</taxon>
        <taxon>Sulfurovum</taxon>
        <taxon>environmental samples</taxon>
    </lineage>
</organism>
<sequence>MSINKQIVKSYYENLWNNHDKSYIDRLFDNEIVFKGSLGVETKGKEAFEAYFDMVSIAIPNLFHAVEQLVEEDDQVVARAWYSGRQTGKLFDFEASNNKIRYNGASFFIIENGKIKSIWVLGDIHSLYQQIE</sequence>
<dbReference type="AlphaFoldDB" id="A0A6S6SMG0"/>
<dbReference type="InterPro" id="IPR032710">
    <property type="entry name" value="NTF2-like_dom_sf"/>
</dbReference>
<dbReference type="InterPro" id="IPR009959">
    <property type="entry name" value="Cyclase_SnoaL-like"/>
</dbReference>
<protein>
    <recommendedName>
        <fullName evidence="2">Ester cyclase</fullName>
    </recommendedName>
</protein>
<proteinExistence type="predicted"/>
<evidence type="ECO:0000313" key="1">
    <source>
        <dbReference type="EMBL" id="CAA6804522.1"/>
    </source>
</evidence>